<keyword evidence="2" id="KW-1185">Reference proteome</keyword>
<accession>A0ABR8QVW0</accession>
<dbReference type="Proteomes" id="UP000657931">
    <property type="component" value="Unassembled WGS sequence"/>
</dbReference>
<protein>
    <submittedName>
        <fullName evidence="1">DUF1672 family protein</fullName>
    </submittedName>
</protein>
<name>A0ABR8QVW0_9BACI</name>
<dbReference type="PROSITE" id="PS51257">
    <property type="entry name" value="PROKAR_LIPOPROTEIN"/>
    <property type="match status" value="1"/>
</dbReference>
<reference evidence="1 2" key="1">
    <citation type="submission" date="2020-08" db="EMBL/GenBank/DDBJ databases">
        <title>A Genomic Blueprint of the Chicken Gut Microbiome.</title>
        <authorList>
            <person name="Gilroy R."/>
            <person name="Ravi A."/>
            <person name="Getino M."/>
            <person name="Pursley I."/>
            <person name="Horton D.L."/>
            <person name="Alikhan N.-F."/>
            <person name="Baker D."/>
            <person name="Gharbi K."/>
            <person name="Hall N."/>
            <person name="Watson M."/>
            <person name="Adriaenssens E.M."/>
            <person name="Foster-Nyarko E."/>
            <person name="Jarju S."/>
            <person name="Secka A."/>
            <person name="Antonio M."/>
            <person name="Oren A."/>
            <person name="Chaudhuri R."/>
            <person name="La Ragione R.M."/>
            <person name="Hildebrand F."/>
            <person name="Pallen M.J."/>
        </authorList>
    </citation>
    <scope>NUCLEOTIDE SEQUENCE [LARGE SCALE GENOMIC DNA]</scope>
    <source>
        <strain evidence="1 2">Sa5YUA1</strain>
    </source>
</reference>
<comment type="caution">
    <text evidence="1">The sequence shown here is derived from an EMBL/GenBank/DDBJ whole genome shotgun (WGS) entry which is preliminary data.</text>
</comment>
<organism evidence="1 2">
    <name type="scientific">Cytobacillus stercorigallinarum</name>
    <dbReference type="NCBI Taxonomy" id="2762240"/>
    <lineage>
        <taxon>Bacteria</taxon>
        <taxon>Bacillati</taxon>
        <taxon>Bacillota</taxon>
        <taxon>Bacilli</taxon>
        <taxon>Bacillales</taxon>
        <taxon>Bacillaceae</taxon>
        <taxon>Cytobacillus</taxon>
    </lineage>
</organism>
<sequence>MTRLTGILLYSMGISVLLSGCAEMNNTEQTPTSDEFLISVLEYNGEGYALPYGKETDQIAEEYREEIEAKTIKFFQENYQTEIVVHNVVGALNGATIFVESVGEPHFYTNAFVPVDEKEKKVMTDQISADNFQVKNAIKGGLYHMIFSDEFKKLDKHFESLVADDVTGKTLESLQNVGGHGFQTPYYFISITNKETALEPVYELYMQNPEESVKHLRATFEDELFDATNLFINIQLFMAEEKEKPNTALFDELTQELEGMDEIPKGSYSFVLNDHFIDKQSASGMGEHSIDMVGHIIKE</sequence>
<dbReference type="Pfam" id="PF07901">
    <property type="entry name" value="DUF1672"/>
    <property type="match status" value="1"/>
</dbReference>
<dbReference type="EMBL" id="JACSQT010000023">
    <property type="protein sequence ID" value="MBD7939671.1"/>
    <property type="molecule type" value="Genomic_DNA"/>
</dbReference>
<evidence type="ECO:0000313" key="2">
    <source>
        <dbReference type="Proteomes" id="UP000657931"/>
    </source>
</evidence>
<dbReference type="InterPro" id="IPR012873">
    <property type="entry name" value="DUF1672"/>
</dbReference>
<evidence type="ECO:0000313" key="1">
    <source>
        <dbReference type="EMBL" id="MBD7939671.1"/>
    </source>
</evidence>
<gene>
    <name evidence="1" type="ORF">H9655_21750</name>
</gene>
<proteinExistence type="predicted"/>